<dbReference type="SUPFAM" id="SSF56104">
    <property type="entry name" value="SAICAR synthase-like"/>
    <property type="match status" value="1"/>
</dbReference>
<dbReference type="Pfam" id="PF01259">
    <property type="entry name" value="SAICAR_synt"/>
    <property type="match status" value="1"/>
</dbReference>
<evidence type="ECO:0000313" key="13">
    <source>
        <dbReference type="EMBL" id="MCQ9209920.1"/>
    </source>
</evidence>
<evidence type="ECO:0000256" key="4">
    <source>
        <dbReference type="ARBA" id="ARBA00016460"/>
    </source>
</evidence>
<dbReference type="InterPro" id="IPR028923">
    <property type="entry name" value="SAICAR_synt/ADE2_N"/>
</dbReference>
<reference evidence="13" key="2">
    <citation type="journal article" date="2023" name="Curr. Microbiol.">
        <title>Granulicatella seriolae sp. nov., a Novel Facultative Anaerobe Isolated from Yellowtail Marine Fish.</title>
        <authorList>
            <person name="Lee M."/>
            <person name="Choi Y.J."/>
            <person name="Farooq A."/>
            <person name="Jeong J.B."/>
            <person name="Jung M.Y."/>
        </authorList>
    </citation>
    <scope>NUCLEOTIDE SEQUENCE</scope>
    <source>
        <strain evidence="13">S8</strain>
    </source>
</reference>
<evidence type="ECO:0000256" key="5">
    <source>
        <dbReference type="ARBA" id="ARBA00022598"/>
    </source>
</evidence>
<dbReference type="PROSITE" id="PS01058">
    <property type="entry name" value="SAICAR_SYNTHETASE_2"/>
    <property type="match status" value="1"/>
</dbReference>
<evidence type="ECO:0000256" key="3">
    <source>
        <dbReference type="ARBA" id="ARBA00012217"/>
    </source>
</evidence>
<dbReference type="InterPro" id="IPR050089">
    <property type="entry name" value="SAICAR_synthetase"/>
</dbReference>
<reference evidence="13" key="1">
    <citation type="submission" date="2022-07" db="EMBL/GenBank/DDBJ databases">
        <authorList>
            <person name="Jung M.-Y."/>
            <person name="Lee M."/>
        </authorList>
    </citation>
    <scope>NUCLEOTIDE SEQUENCE</scope>
    <source>
        <strain evidence="13">S8</strain>
    </source>
</reference>
<keyword evidence="14" id="KW-1185">Reference proteome</keyword>
<evidence type="ECO:0000256" key="7">
    <source>
        <dbReference type="ARBA" id="ARBA00022755"/>
    </source>
</evidence>
<proteinExistence type="inferred from homology"/>
<reference evidence="13" key="3">
    <citation type="journal article" date="2023" name="Microbiol. Resour. Announc.">
        <title>Draft Genome Sequence of Granulicatella sp. Strain S8, Isolated from a Marine Fish, Seriola quinqueradiata.</title>
        <authorList>
            <person name="Lee M."/>
            <person name="Farooq A."/>
            <person name="Jeong J.B."/>
            <person name="Jung M.Y."/>
        </authorList>
    </citation>
    <scope>NUCLEOTIDE SEQUENCE</scope>
    <source>
        <strain evidence="13">S8</strain>
    </source>
</reference>
<evidence type="ECO:0000313" key="14">
    <source>
        <dbReference type="Proteomes" id="UP001059480"/>
    </source>
</evidence>
<gene>
    <name evidence="11" type="primary">purC</name>
    <name evidence="13" type="ORF">NPA36_05080</name>
</gene>
<organism evidence="13 14">
    <name type="scientific">Granulicatella seriolae</name>
    <dbReference type="NCBI Taxonomy" id="2967226"/>
    <lineage>
        <taxon>Bacteria</taxon>
        <taxon>Bacillati</taxon>
        <taxon>Bacillota</taxon>
        <taxon>Bacilli</taxon>
        <taxon>Lactobacillales</taxon>
        <taxon>Carnobacteriaceae</taxon>
        <taxon>Granulicatella</taxon>
    </lineage>
</organism>
<dbReference type="InterPro" id="IPR018236">
    <property type="entry name" value="SAICAR_synthetase_CS"/>
</dbReference>
<evidence type="ECO:0000259" key="12">
    <source>
        <dbReference type="Pfam" id="PF01259"/>
    </source>
</evidence>
<comment type="similarity">
    <text evidence="2 11">Belongs to the SAICAR synthetase family.</text>
</comment>
<evidence type="ECO:0000256" key="11">
    <source>
        <dbReference type="HAMAP-Rule" id="MF_00137"/>
    </source>
</evidence>
<comment type="caution">
    <text evidence="13">The sequence shown here is derived from an EMBL/GenBank/DDBJ whole genome shotgun (WGS) entry which is preliminary data.</text>
</comment>
<evidence type="ECO:0000256" key="1">
    <source>
        <dbReference type="ARBA" id="ARBA00004672"/>
    </source>
</evidence>
<dbReference type="GO" id="GO:0004639">
    <property type="term" value="F:phosphoribosylaminoimidazolesuccinocarboxamide synthase activity"/>
    <property type="evidence" value="ECO:0007669"/>
    <property type="project" value="UniProtKB-EC"/>
</dbReference>
<dbReference type="PANTHER" id="PTHR43599">
    <property type="entry name" value="MULTIFUNCTIONAL PROTEIN ADE2"/>
    <property type="match status" value="1"/>
</dbReference>
<dbReference type="NCBIfam" id="TIGR00081">
    <property type="entry name" value="purC"/>
    <property type="match status" value="1"/>
</dbReference>
<name>A0ABT1WN82_9LACT</name>
<comment type="catalytic activity">
    <reaction evidence="10 11">
        <text>5-amino-1-(5-phospho-D-ribosyl)imidazole-4-carboxylate + L-aspartate + ATP = (2S)-2-[5-amino-1-(5-phospho-beta-D-ribosyl)imidazole-4-carboxamido]succinate + ADP + phosphate + 2 H(+)</text>
        <dbReference type="Rhea" id="RHEA:22628"/>
        <dbReference type="ChEBI" id="CHEBI:15378"/>
        <dbReference type="ChEBI" id="CHEBI:29991"/>
        <dbReference type="ChEBI" id="CHEBI:30616"/>
        <dbReference type="ChEBI" id="CHEBI:43474"/>
        <dbReference type="ChEBI" id="CHEBI:58443"/>
        <dbReference type="ChEBI" id="CHEBI:77657"/>
        <dbReference type="ChEBI" id="CHEBI:456216"/>
        <dbReference type="EC" id="6.3.2.6"/>
    </reaction>
</comment>
<dbReference type="RefSeq" id="WP_256945026.1">
    <property type="nucleotide sequence ID" value="NZ_JANHNZ010000003.1"/>
</dbReference>
<evidence type="ECO:0000256" key="6">
    <source>
        <dbReference type="ARBA" id="ARBA00022741"/>
    </source>
</evidence>
<feature type="domain" description="SAICAR synthetase/ADE2 N-terminal" evidence="12">
    <location>
        <begin position="7"/>
        <end position="232"/>
    </location>
</feature>
<keyword evidence="5 11" id="KW-0436">Ligase</keyword>
<dbReference type="PANTHER" id="PTHR43599:SF3">
    <property type="entry name" value="SI:DKEY-6E2.2"/>
    <property type="match status" value="1"/>
</dbReference>
<dbReference type="EMBL" id="JANHNZ010000003">
    <property type="protein sequence ID" value="MCQ9209920.1"/>
    <property type="molecule type" value="Genomic_DNA"/>
</dbReference>
<comment type="pathway">
    <text evidence="1 11">Purine metabolism; IMP biosynthesis via de novo pathway; 5-amino-1-(5-phospho-D-ribosyl)imidazole-4-carboxamide from 5-amino-1-(5-phospho-D-ribosyl)imidazole-4-carboxylate: step 1/2.</text>
</comment>
<evidence type="ECO:0000256" key="8">
    <source>
        <dbReference type="ARBA" id="ARBA00022840"/>
    </source>
</evidence>
<keyword evidence="8 11" id="KW-0067">ATP-binding</keyword>
<evidence type="ECO:0000256" key="9">
    <source>
        <dbReference type="ARBA" id="ARBA00030409"/>
    </source>
</evidence>
<dbReference type="Gene3D" id="3.30.200.20">
    <property type="entry name" value="Phosphorylase Kinase, domain 1"/>
    <property type="match status" value="1"/>
</dbReference>
<evidence type="ECO:0000256" key="10">
    <source>
        <dbReference type="ARBA" id="ARBA00048475"/>
    </source>
</evidence>
<dbReference type="PROSITE" id="PS01057">
    <property type="entry name" value="SAICAR_SYNTHETASE_1"/>
    <property type="match status" value="1"/>
</dbReference>
<keyword evidence="6 11" id="KW-0547">Nucleotide-binding</keyword>
<dbReference type="Gene3D" id="3.30.470.20">
    <property type="entry name" value="ATP-grasp fold, B domain"/>
    <property type="match status" value="1"/>
</dbReference>
<dbReference type="InterPro" id="IPR001636">
    <property type="entry name" value="SAICAR_synth"/>
</dbReference>
<protein>
    <recommendedName>
        <fullName evidence="4 11">Phosphoribosylaminoimidazole-succinocarboxamide synthase</fullName>
        <ecNumber evidence="3 11">6.3.2.6</ecNumber>
    </recommendedName>
    <alternativeName>
        <fullName evidence="9 11">SAICAR synthetase</fullName>
    </alternativeName>
</protein>
<dbReference type="EC" id="6.3.2.6" evidence="3 11"/>
<keyword evidence="7 11" id="KW-0658">Purine biosynthesis</keyword>
<sequence>MEKLAEIYSGKAKKLFQTTQENILLVEYLNQATALNGLRKDTVEGKAMLNNQISAHIYQYLNQKGHKTHFVEEVSPTQQLVQALTIIPIEVVLRNITAGSFSKRFGIEEGIPLDKPIIEFYYKSDALDDPFINEDHVAFLAIASLKEIATIKEMTLAINESLKDYFKQLDIILVDFKLEFGKDQDGNIVLADEISPDTCRLWDKNSHEHLDKDVYRRDLGDLVSVYQEVLNRIQAL</sequence>
<dbReference type="InterPro" id="IPR033934">
    <property type="entry name" value="SAICAR_synt_PurC"/>
</dbReference>
<dbReference type="HAMAP" id="MF_00137">
    <property type="entry name" value="SAICAR_synth"/>
    <property type="match status" value="1"/>
</dbReference>
<dbReference type="CDD" id="cd01415">
    <property type="entry name" value="SAICAR_synt_PurC"/>
    <property type="match status" value="1"/>
</dbReference>
<dbReference type="Proteomes" id="UP001059480">
    <property type="component" value="Unassembled WGS sequence"/>
</dbReference>
<accession>A0ABT1WN82</accession>
<evidence type="ECO:0000256" key="2">
    <source>
        <dbReference type="ARBA" id="ARBA00010190"/>
    </source>
</evidence>